<gene>
    <name evidence="1" type="ORF">BJG266_LOCUS44855</name>
    <name evidence="2" type="ORF">BJG266_LOCUS44857</name>
    <name evidence="3" type="ORF">QVE165_LOCUS61829</name>
    <name evidence="4" type="ORF">QVE165_LOCUS61831</name>
</gene>
<dbReference type="EMBL" id="CAJNOI010003820">
    <property type="protein sequence ID" value="CAF1530223.1"/>
    <property type="molecule type" value="Genomic_DNA"/>
</dbReference>
<organism evidence="1 6">
    <name type="scientific">Adineta steineri</name>
    <dbReference type="NCBI Taxonomy" id="433720"/>
    <lineage>
        <taxon>Eukaryota</taxon>
        <taxon>Metazoa</taxon>
        <taxon>Spiralia</taxon>
        <taxon>Gnathifera</taxon>
        <taxon>Rotifera</taxon>
        <taxon>Eurotatoria</taxon>
        <taxon>Bdelloidea</taxon>
        <taxon>Adinetida</taxon>
        <taxon>Adinetidae</taxon>
        <taxon>Adineta</taxon>
    </lineage>
</organism>
<evidence type="ECO:0000313" key="5">
    <source>
        <dbReference type="Proteomes" id="UP000663832"/>
    </source>
</evidence>
<feature type="non-terminal residue" evidence="1">
    <location>
        <position position="1"/>
    </location>
</feature>
<reference evidence="1" key="1">
    <citation type="submission" date="2021-02" db="EMBL/GenBank/DDBJ databases">
        <authorList>
            <person name="Nowell W R."/>
        </authorList>
    </citation>
    <scope>NUCLEOTIDE SEQUENCE</scope>
</reference>
<dbReference type="OrthoDB" id="428346at2759"/>
<evidence type="ECO:0000313" key="6">
    <source>
        <dbReference type="Proteomes" id="UP000663877"/>
    </source>
</evidence>
<dbReference type="EMBL" id="CAJNOM010004186">
    <property type="protein sequence ID" value="CAF1653366.1"/>
    <property type="molecule type" value="Genomic_DNA"/>
</dbReference>
<accession>A0A815VKZ1</accession>
<evidence type="ECO:0000313" key="1">
    <source>
        <dbReference type="EMBL" id="CAF1530223.1"/>
    </source>
</evidence>
<evidence type="ECO:0000313" key="4">
    <source>
        <dbReference type="EMBL" id="CAF1653374.1"/>
    </source>
</evidence>
<name>A0A815VKZ1_9BILA</name>
<sequence length="40" mass="4460">MLGDIESKTSYLQTPCLANLRGRQSLSHAIHCIKLITYSP</sequence>
<proteinExistence type="predicted"/>
<keyword evidence="5" id="KW-1185">Reference proteome</keyword>
<dbReference type="EMBL" id="CAJNOM010004187">
    <property type="protein sequence ID" value="CAF1653374.1"/>
    <property type="molecule type" value="Genomic_DNA"/>
</dbReference>
<dbReference type="Proteomes" id="UP000663832">
    <property type="component" value="Unassembled WGS sequence"/>
</dbReference>
<evidence type="ECO:0000313" key="3">
    <source>
        <dbReference type="EMBL" id="CAF1653366.1"/>
    </source>
</evidence>
<dbReference type="EMBL" id="CAJNOI010003821">
    <property type="protein sequence ID" value="CAF1530254.1"/>
    <property type="molecule type" value="Genomic_DNA"/>
</dbReference>
<evidence type="ECO:0000313" key="2">
    <source>
        <dbReference type="EMBL" id="CAF1530254.1"/>
    </source>
</evidence>
<dbReference type="AlphaFoldDB" id="A0A815VKZ1"/>
<comment type="caution">
    <text evidence="1">The sequence shown here is derived from an EMBL/GenBank/DDBJ whole genome shotgun (WGS) entry which is preliminary data.</text>
</comment>
<protein>
    <submittedName>
        <fullName evidence="1">Uncharacterized protein</fullName>
    </submittedName>
</protein>
<dbReference type="Proteomes" id="UP000663877">
    <property type="component" value="Unassembled WGS sequence"/>
</dbReference>